<accession>A0A2M9XEA8</accession>
<comment type="caution">
    <text evidence="1">The sequence shown here is derived from an EMBL/GenBank/DDBJ whole genome shotgun (WGS) entry which is preliminary data.</text>
</comment>
<dbReference type="Proteomes" id="UP000232196">
    <property type="component" value="Unassembled WGS sequence"/>
</dbReference>
<proteinExistence type="predicted"/>
<protein>
    <submittedName>
        <fullName evidence="1">Uncharacterized protein</fullName>
    </submittedName>
</protein>
<dbReference type="EMBL" id="NPDN01000004">
    <property type="protein sequence ID" value="PJZ25912.1"/>
    <property type="molecule type" value="Genomic_DNA"/>
</dbReference>
<organism evidence="1 2">
    <name type="scientific">Leptospira hartskeerlii</name>
    <dbReference type="NCBI Taxonomy" id="2023177"/>
    <lineage>
        <taxon>Bacteria</taxon>
        <taxon>Pseudomonadati</taxon>
        <taxon>Spirochaetota</taxon>
        <taxon>Spirochaetia</taxon>
        <taxon>Leptospirales</taxon>
        <taxon>Leptospiraceae</taxon>
        <taxon>Leptospira</taxon>
    </lineage>
</organism>
<evidence type="ECO:0000313" key="2">
    <source>
        <dbReference type="Proteomes" id="UP000232196"/>
    </source>
</evidence>
<sequence length="77" mass="9354">MTFNFWLGFRKYERSVPKVYQGTSKTIRGKKNEELYVQSDVFRKKEVFWQIYLKTGNSCCHVDPSEEHEKDRYESHI</sequence>
<evidence type="ECO:0000313" key="1">
    <source>
        <dbReference type="EMBL" id="PJZ25912.1"/>
    </source>
</evidence>
<keyword evidence="2" id="KW-1185">Reference proteome</keyword>
<reference evidence="1 2" key="1">
    <citation type="submission" date="2017-07" db="EMBL/GenBank/DDBJ databases">
        <title>Leptospira spp. isolated from tropical soils.</title>
        <authorList>
            <person name="Thibeaux R."/>
            <person name="Iraola G."/>
            <person name="Ferres I."/>
            <person name="Bierque E."/>
            <person name="Girault D."/>
            <person name="Soupe-Gilbert M.-E."/>
            <person name="Picardeau M."/>
            <person name="Goarant C."/>
        </authorList>
    </citation>
    <scope>NUCLEOTIDE SEQUENCE [LARGE SCALE GENOMIC DNA]</scope>
    <source>
        <strain evidence="1 2">MCA1-C-A1</strain>
    </source>
</reference>
<gene>
    <name evidence="1" type="ORF">CH357_09850</name>
</gene>
<dbReference type="AlphaFoldDB" id="A0A2M9XEA8"/>
<name>A0A2M9XEA8_9LEPT</name>